<dbReference type="Pfam" id="PF00202">
    <property type="entry name" value="Aminotran_3"/>
    <property type="match status" value="1"/>
</dbReference>
<dbReference type="Gene3D" id="3.90.1150.10">
    <property type="entry name" value="Aspartate Aminotransferase, domain 1"/>
    <property type="match status" value="1"/>
</dbReference>
<dbReference type="PROSITE" id="PS00600">
    <property type="entry name" value="AA_TRANSFER_CLASS_3"/>
    <property type="match status" value="1"/>
</dbReference>
<gene>
    <name evidence="5" type="ORF">ABXS05_27155</name>
</gene>
<accession>A0ABV3PUB5</accession>
<keyword evidence="3 4" id="KW-0663">Pyridoxal phosphate</keyword>
<evidence type="ECO:0000313" key="6">
    <source>
        <dbReference type="Proteomes" id="UP001555786"/>
    </source>
</evidence>
<comment type="cofactor">
    <cofactor evidence="1">
        <name>pyridoxal 5'-phosphate</name>
        <dbReference type="ChEBI" id="CHEBI:597326"/>
    </cofactor>
</comment>
<comment type="caution">
    <text evidence="5">The sequence shown here is derived from an EMBL/GenBank/DDBJ whole genome shotgun (WGS) entry which is preliminary data.</text>
</comment>
<dbReference type="NCBIfam" id="NF005683">
    <property type="entry name" value="PRK07481.1"/>
    <property type="match status" value="1"/>
</dbReference>
<keyword evidence="5" id="KW-0032">Aminotransferase</keyword>
<evidence type="ECO:0000256" key="3">
    <source>
        <dbReference type="ARBA" id="ARBA00022898"/>
    </source>
</evidence>
<dbReference type="EMBL" id="JBFNQD010000013">
    <property type="protein sequence ID" value="MEW9309257.1"/>
    <property type="molecule type" value="Genomic_DNA"/>
</dbReference>
<evidence type="ECO:0000256" key="2">
    <source>
        <dbReference type="ARBA" id="ARBA00008954"/>
    </source>
</evidence>
<dbReference type="Gene3D" id="3.40.640.10">
    <property type="entry name" value="Type I PLP-dependent aspartate aminotransferase-like (Major domain)"/>
    <property type="match status" value="1"/>
</dbReference>
<dbReference type="InterPro" id="IPR015424">
    <property type="entry name" value="PyrdxlP-dep_Trfase"/>
</dbReference>
<dbReference type="PANTHER" id="PTHR43094:SF1">
    <property type="entry name" value="AMINOTRANSFERASE CLASS-III"/>
    <property type="match status" value="1"/>
</dbReference>
<dbReference type="CDD" id="cd00610">
    <property type="entry name" value="OAT_like"/>
    <property type="match status" value="1"/>
</dbReference>
<dbReference type="RefSeq" id="WP_367626017.1">
    <property type="nucleotide sequence ID" value="NZ_JBFNQD010000013.1"/>
</dbReference>
<name>A0ABV3PUB5_9HYPH</name>
<dbReference type="PIRSF" id="PIRSF000521">
    <property type="entry name" value="Transaminase_4ab_Lys_Orn"/>
    <property type="match status" value="1"/>
</dbReference>
<dbReference type="InterPro" id="IPR049704">
    <property type="entry name" value="Aminotrans_3_PPA_site"/>
</dbReference>
<dbReference type="Proteomes" id="UP001555786">
    <property type="component" value="Unassembled WGS sequence"/>
</dbReference>
<keyword evidence="6" id="KW-1185">Reference proteome</keyword>
<sequence length="452" mass="48787">MRETNFLIENNARQLWHPMAHPADMQANPPRIITSARGVEITDIHGKTVLDGVGGLWNVNLGYSCDPIKQAIKDQLDELPYYSTFRGTTNAPSIELAYELAEWFKPDGLSRAFFTSGGSDSVETCLRLARQYHRVNGQPERTKFIALKKGYHGTHFGGASVNGNQHFRRNYEPLLPGVYHLPAPWPYRNPFGTEDGAEIAAAIGRLFEEEIAFQGADTIAALILEPVLGSGGIIVPHESFLPLMREICDRHGILLIADEVITAFGRTGAWTGSRLWGIKPDLMSTAKAITNGYFPFGVAMISETIAQAFESNKNTLATISHGYTYSGHPIGAAAAIATLKEIRRLDVATNAAARGAELDQGLDGLKARHELVGDVRGIGLMWALELVGDRARKTPAAKDVVQKVQDIAYEAGVLVRTSGANVIISPPLVITAGDVARIVAALDAGLSAAGGR</sequence>
<dbReference type="InterPro" id="IPR015421">
    <property type="entry name" value="PyrdxlP-dep_Trfase_major"/>
</dbReference>
<dbReference type="InterPro" id="IPR015422">
    <property type="entry name" value="PyrdxlP-dep_Trfase_small"/>
</dbReference>
<proteinExistence type="inferred from homology"/>
<dbReference type="InterPro" id="IPR005814">
    <property type="entry name" value="Aminotrans_3"/>
</dbReference>
<dbReference type="SUPFAM" id="SSF53383">
    <property type="entry name" value="PLP-dependent transferases"/>
    <property type="match status" value="1"/>
</dbReference>
<protein>
    <submittedName>
        <fullName evidence="5">Aspartate aminotransferase family protein</fullName>
    </submittedName>
</protein>
<organism evidence="5 6">
    <name type="scientific">Labrys neptuniae</name>
    <dbReference type="NCBI Taxonomy" id="376174"/>
    <lineage>
        <taxon>Bacteria</taxon>
        <taxon>Pseudomonadati</taxon>
        <taxon>Pseudomonadota</taxon>
        <taxon>Alphaproteobacteria</taxon>
        <taxon>Hyphomicrobiales</taxon>
        <taxon>Xanthobacteraceae</taxon>
        <taxon>Labrys</taxon>
    </lineage>
</organism>
<reference evidence="5 6" key="1">
    <citation type="submission" date="2024-07" db="EMBL/GenBank/DDBJ databases">
        <title>Description of Labrys sedimenti sp. nov., isolated from a diclofenac-degrading enrichment culture.</title>
        <authorList>
            <person name="Tancsics A."/>
            <person name="Csepanyi A."/>
        </authorList>
    </citation>
    <scope>NUCLEOTIDE SEQUENCE [LARGE SCALE GENOMIC DNA]</scope>
    <source>
        <strain evidence="5 6">LMG 23578</strain>
    </source>
</reference>
<dbReference type="GO" id="GO:0008483">
    <property type="term" value="F:transaminase activity"/>
    <property type="evidence" value="ECO:0007669"/>
    <property type="project" value="UniProtKB-KW"/>
</dbReference>
<comment type="similarity">
    <text evidence="2 4">Belongs to the class-III pyridoxal-phosphate-dependent aminotransferase family.</text>
</comment>
<evidence type="ECO:0000313" key="5">
    <source>
        <dbReference type="EMBL" id="MEW9309257.1"/>
    </source>
</evidence>
<evidence type="ECO:0000256" key="1">
    <source>
        <dbReference type="ARBA" id="ARBA00001933"/>
    </source>
</evidence>
<keyword evidence="5" id="KW-0808">Transferase</keyword>
<evidence type="ECO:0000256" key="4">
    <source>
        <dbReference type="RuleBase" id="RU003560"/>
    </source>
</evidence>
<dbReference type="PANTHER" id="PTHR43094">
    <property type="entry name" value="AMINOTRANSFERASE"/>
    <property type="match status" value="1"/>
</dbReference>